<proteinExistence type="predicted"/>
<organism evidence="1">
    <name type="scientific">freshwater metagenome</name>
    <dbReference type="NCBI Taxonomy" id="449393"/>
    <lineage>
        <taxon>unclassified sequences</taxon>
        <taxon>metagenomes</taxon>
        <taxon>ecological metagenomes</taxon>
    </lineage>
</organism>
<accession>A0A6J5Z1U3</accession>
<protein>
    <submittedName>
        <fullName evidence="1">Unannotated protein</fullName>
    </submittedName>
</protein>
<gene>
    <name evidence="1" type="ORF">UFOPK3522_00125</name>
</gene>
<dbReference type="AlphaFoldDB" id="A0A6J5Z1U3"/>
<dbReference type="EMBL" id="CAESAO010000006">
    <property type="protein sequence ID" value="CAB4335122.1"/>
    <property type="molecule type" value="Genomic_DNA"/>
</dbReference>
<sequence>MSTEPAEIIALIAALQPAAAAAAEGQISIAALVHARLGSGIAAPGEERTEINELCRQIDVFKRLQADYSADWKPDKDAPLAAPEVVAGAACVLLINAEPAAAGSDGDGWALKCLNSALKVIEQHEQLPMRAELNAWAQSSFSAAVARAGSGAAQ</sequence>
<name>A0A6J5Z1U3_9ZZZZ</name>
<evidence type="ECO:0000313" key="1">
    <source>
        <dbReference type="EMBL" id="CAB4335122.1"/>
    </source>
</evidence>
<reference evidence="1" key="1">
    <citation type="submission" date="2020-05" db="EMBL/GenBank/DDBJ databases">
        <authorList>
            <person name="Chiriac C."/>
            <person name="Salcher M."/>
            <person name="Ghai R."/>
            <person name="Kavagutti S V."/>
        </authorList>
    </citation>
    <scope>NUCLEOTIDE SEQUENCE</scope>
</reference>